<feature type="transmembrane region" description="Helical" evidence="1">
    <location>
        <begin position="21"/>
        <end position="42"/>
    </location>
</feature>
<evidence type="ECO:0000313" key="3">
    <source>
        <dbReference type="EMBL" id="TRW48987.1"/>
    </source>
</evidence>
<protein>
    <submittedName>
        <fullName evidence="3">DUF418 domain-containing protein</fullName>
    </submittedName>
</protein>
<feature type="transmembrane region" description="Helical" evidence="1">
    <location>
        <begin position="267"/>
        <end position="287"/>
    </location>
</feature>
<dbReference type="PANTHER" id="PTHR30590">
    <property type="entry name" value="INNER MEMBRANE PROTEIN"/>
    <property type="match status" value="1"/>
</dbReference>
<accession>A0A552X1T5</accession>
<feature type="transmembrane region" description="Helical" evidence="1">
    <location>
        <begin position="299"/>
        <end position="324"/>
    </location>
</feature>
<dbReference type="OrthoDB" id="9807744at2"/>
<feature type="transmembrane region" description="Helical" evidence="1">
    <location>
        <begin position="156"/>
        <end position="174"/>
    </location>
</feature>
<name>A0A552X1T5_9GAMM</name>
<feature type="transmembrane region" description="Helical" evidence="1">
    <location>
        <begin position="225"/>
        <end position="246"/>
    </location>
</feature>
<evidence type="ECO:0000313" key="4">
    <source>
        <dbReference type="Proteomes" id="UP000320359"/>
    </source>
</evidence>
<comment type="caution">
    <text evidence="3">The sequence shown here is derived from an EMBL/GenBank/DDBJ whole genome shotgun (WGS) entry which is preliminary data.</text>
</comment>
<keyword evidence="4" id="KW-1185">Reference proteome</keyword>
<reference evidence="3 4" key="1">
    <citation type="submission" date="2019-07" db="EMBL/GenBank/DDBJ databases">
        <authorList>
            <person name="Yang M."/>
            <person name="Zhao D."/>
            <person name="Xiang H."/>
        </authorList>
    </citation>
    <scope>NUCLEOTIDE SEQUENCE [LARGE SCALE GENOMIC DNA]</scope>
    <source>
        <strain evidence="3 4">IM1326</strain>
    </source>
</reference>
<evidence type="ECO:0000259" key="2">
    <source>
        <dbReference type="Pfam" id="PF04235"/>
    </source>
</evidence>
<feature type="domain" description="DUF418" evidence="2">
    <location>
        <begin position="248"/>
        <end position="409"/>
    </location>
</feature>
<evidence type="ECO:0000256" key="1">
    <source>
        <dbReference type="SAM" id="Phobius"/>
    </source>
</evidence>
<organism evidence="3 4">
    <name type="scientific">Aliidiomarina halalkaliphila</name>
    <dbReference type="NCBI Taxonomy" id="2593535"/>
    <lineage>
        <taxon>Bacteria</taxon>
        <taxon>Pseudomonadati</taxon>
        <taxon>Pseudomonadota</taxon>
        <taxon>Gammaproteobacteria</taxon>
        <taxon>Alteromonadales</taxon>
        <taxon>Idiomarinaceae</taxon>
        <taxon>Aliidiomarina</taxon>
    </lineage>
</organism>
<feature type="transmembrane region" description="Helical" evidence="1">
    <location>
        <begin position="62"/>
        <end position="91"/>
    </location>
</feature>
<dbReference type="InterPro" id="IPR007349">
    <property type="entry name" value="DUF418"/>
</dbReference>
<keyword evidence="1" id="KW-1133">Transmembrane helix</keyword>
<feature type="transmembrane region" description="Helical" evidence="1">
    <location>
        <begin position="370"/>
        <end position="391"/>
    </location>
</feature>
<gene>
    <name evidence="3" type="ORF">FM042_08375</name>
</gene>
<keyword evidence="1" id="KW-0812">Transmembrane</keyword>
<feature type="transmembrane region" description="Helical" evidence="1">
    <location>
        <begin position="128"/>
        <end position="144"/>
    </location>
</feature>
<feature type="transmembrane region" description="Helical" evidence="1">
    <location>
        <begin position="103"/>
        <end position="122"/>
    </location>
</feature>
<proteinExistence type="predicted"/>
<keyword evidence="1" id="KW-0472">Membrane</keyword>
<dbReference type="InterPro" id="IPR052529">
    <property type="entry name" value="Bact_Transport_Assoc"/>
</dbReference>
<dbReference type="Proteomes" id="UP000320359">
    <property type="component" value="Unassembled WGS sequence"/>
</dbReference>
<sequence length="416" mass="47134">MTTSSMTSTATPVQSAERMHVLDILRGFALFGILMMNIEYFQRPMQAIMLGFDQSQVGIDYAVGWFVYVFIQGKFYTLFSLLFGIGFVIFLDRAREKVAKPRLLFLRRILILAAIGALHAFLIWAGDILLLYAFVGLFLMLLFHNTPVSRLWKWGLVLLIFPLLLFLLGAWGIAMGMQADPDTMINAFSAQQSALLSDMERADYIYSQGNFWEVVQWRMYEMGQLYLGAGFLFFIPSILALFLFGAAAARAGLFRDIAANIRYFKRFAVLGYGLGVPAALLFGQFSMNLDMLMPTYQGALALTLQTVANITLCFAYISTLVLLMHYGKRWVQVFAPAGRMALTNYLLQSLVFTLIFYGYGLGLYGEVGRATATLMAIALYVGQLTASAWWLQRYQYGPMEWLWRSLTYGRRQAFKL</sequence>
<dbReference type="Pfam" id="PF04235">
    <property type="entry name" value="DUF418"/>
    <property type="match status" value="1"/>
</dbReference>
<dbReference type="EMBL" id="VJWL01000002">
    <property type="protein sequence ID" value="TRW48987.1"/>
    <property type="molecule type" value="Genomic_DNA"/>
</dbReference>
<dbReference type="PANTHER" id="PTHR30590:SF2">
    <property type="entry name" value="INNER MEMBRANE PROTEIN"/>
    <property type="match status" value="1"/>
</dbReference>
<dbReference type="AlphaFoldDB" id="A0A552X1T5"/>
<feature type="transmembrane region" description="Helical" evidence="1">
    <location>
        <begin position="345"/>
        <end position="364"/>
    </location>
</feature>